<protein>
    <submittedName>
        <fullName evidence="1">Uncharacterized protein</fullName>
    </submittedName>
</protein>
<dbReference type="AlphaFoldDB" id="A0A645FU38"/>
<reference evidence="1" key="1">
    <citation type="submission" date="2019-08" db="EMBL/GenBank/DDBJ databases">
        <authorList>
            <person name="Kucharzyk K."/>
            <person name="Murdoch R.W."/>
            <person name="Higgins S."/>
            <person name="Loffler F."/>
        </authorList>
    </citation>
    <scope>NUCLEOTIDE SEQUENCE</scope>
</reference>
<gene>
    <name evidence="1" type="ORF">SDC9_164703</name>
</gene>
<sequence length="126" mass="14791">MQLWHHGLHLPAVQHAHQRRFYHVVVVVPQRYFVAAQLLRFFVQIPAPHARAQVAGRFFYFINRVKNARFKNSDGHTQQLRVLLDHAAVGFAVAGVHHQKHQLKREFIVPFQLLKQLCHQHRIFAA</sequence>
<dbReference type="EMBL" id="VSSQ01064456">
    <property type="protein sequence ID" value="MPN17350.1"/>
    <property type="molecule type" value="Genomic_DNA"/>
</dbReference>
<comment type="caution">
    <text evidence="1">The sequence shown here is derived from an EMBL/GenBank/DDBJ whole genome shotgun (WGS) entry which is preliminary data.</text>
</comment>
<proteinExistence type="predicted"/>
<organism evidence="1">
    <name type="scientific">bioreactor metagenome</name>
    <dbReference type="NCBI Taxonomy" id="1076179"/>
    <lineage>
        <taxon>unclassified sequences</taxon>
        <taxon>metagenomes</taxon>
        <taxon>ecological metagenomes</taxon>
    </lineage>
</organism>
<name>A0A645FU38_9ZZZZ</name>
<evidence type="ECO:0000313" key="1">
    <source>
        <dbReference type="EMBL" id="MPN17350.1"/>
    </source>
</evidence>
<accession>A0A645FU38</accession>